<accession>A0A0V1EVE6</accession>
<organism evidence="1 2">
    <name type="scientific">Trichinella pseudospiralis</name>
    <name type="common">Parasitic roundworm</name>
    <dbReference type="NCBI Taxonomy" id="6337"/>
    <lineage>
        <taxon>Eukaryota</taxon>
        <taxon>Metazoa</taxon>
        <taxon>Ecdysozoa</taxon>
        <taxon>Nematoda</taxon>
        <taxon>Enoplea</taxon>
        <taxon>Dorylaimia</taxon>
        <taxon>Trichinellida</taxon>
        <taxon>Trichinellidae</taxon>
        <taxon>Trichinella</taxon>
    </lineage>
</organism>
<evidence type="ECO:0000313" key="1">
    <source>
        <dbReference type="EMBL" id="KRY77612.1"/>
    </source>
</evidence>
<evidence type="ECO:0000313" key="2">
    <source>
        <dbReference type="Proteomes" id="UP000054632"/>
    </source>
</evidence>
<comment type="caution">
    <text evidence="1">The sequence shown here is derived from an EMBL/GenBank/DDBJ whole genome shotgun (WGS) entry which is preliminary data.</text>
</comment>
<dbReference type="AlphaFoldDB" id="A0A0V1EVE6"/>
<protein>
    <submittedName>
        <fullName evidence="1">Uncharacterized protein</fullName>
    </submittedName>
</protein>
<gene>
    <name evidence="1" type="ORF">T4A_2635</name>
</gene>
<dbReference type="EMBL" id="JYDR01000006">
    <property type="protein sequence ID" value="KRY77612.1"/>
    <property type="molecule type" value="Genomic_DNA"/>
</dbReference>
<dbReference type="Proteomes" id="UP000054632">
    <property type="component" value="Unassembled WGS sequence"/>
</dbReference>
<name>A0A0V1EVE6_TRIPS</name>
<reference evidence="1 2" key="1">
    <citation type="submission" date="2015-01" db="EMBL/GenBank/DDBJ databases">
        <title>Evolution of Trichinella species and genotypes.</title>
        <authorList>
            <person name="Korhonen P.K."/>
            <person name="Edoardo P."/>
            <person name="Giuseppe L.R."/>
            <person name="Gasser R.B."/>
        </authorList>
    </citation>
    <scope>NUCLEOTIDE SEQUENCE [LARGE SCALE GENOMIC DNA]</scope>
    <source>
        <strain evidence="1">ISS13</strain>
    </source>
</reference>
<sequence>MFTTRLLTFSKKRVHHRISFLFIHIKRDFQRQAFTFIRCDVIFISKPLYNVLHVLFLKLFSSFCSQTENDIETKSEALNMRDDPIANVYSNK</sequence>
<proteinExistence type="predicted"/>